<feature type="region of interest" description="Disordered" evidence="1">
    <location>
        <begin position="267"/>
        <end position="296"/>
    </location>
</feature>
<dbReference type="Gene3D" id="1.10.10.2910">
    <property type="match status" value="1"/>
</dbReference>
<name>A0ABW2LCL4_9BACT</name>
<gene>
    <name evidence="3" type="ORF">ACFQY0_20325</name>
</gene>
<dbReference type="InterPro" id="IPR010359">
    <property type="entry name" value="IrrE_HExxH"/>
</dbReference>
<feature type="domain" description="IrrE N-terminal-like" evidence="2">
    <location>
        <begin position="36"/>
        <end position="139"/>
    </location>
</feature>
<protein>
    <submittedName>
        <fullName evidence="3">ImmA/IrrE family metallo-endopeptidase</fullName>
    </submittedName>
</protein>
<dbReference type="RefSeq" id="WP_379716575.1">
    <property type="nucleotide sequence ID" value="NZ_JBHTBS010000019.1"/>
</dbReference>
<feature type="compositionally biased region" description="Acidic residues" evidence="1">
    <location>
        <begin position="269"/>
        <end position="282"/>
    </location>
</feature>
<keyword evidence="4" id="KW-1185">Reference proteome</keyword>
<feature type="compositionally biased region" description="Basic and acidic residues" evidence="1">
    <location>
        <begin position="283"/>
        <end position="296"/>
    </location>
</feature>
<evidence type="ECO:0000313" key="3">
    <source>
        <dbReference type="EMBL" id="MFC7339549.1"/>
    </source>
</evidence>
<comment type="caution">
    <text evidence="3">The sequence shown here is derived from an EMBL/GenBank/DDBJ whole genome shotgun (WGS) entry which is preliminary data.</text>
</comment>
<reference evidence="4" key="1">
    <citation type="journal article" date="2019" name="Int. J. Syst. Evol. Microbiol.">
        <title>The Global Catalogue of Microorganisms (GCM) 10K type strain sequencing project: providing services to taxonomists for standard genome sequencing and annotation.</title>
        <authorList>
            <consortium name="The Broad Institute Genomics Platform"/>
            <consortium name="The Broad Institute Genome Sequencing Center for Infectious Disease"/>
            <person name="Wu L."/>
            <person name="Ma J."/>
        </authorList>
    </citation>
    <scope>NUCLEOTIDE SEQUENCE [LARGE SCALE GENOMIC DNA]</scope>
    <source>
        <strain evidence="4">CGMCC 4.1467</strain>
    </source>
</reference>
<dbReference type="PANTHER" id="PTHR43236:SF2">
    <property type="entry name" value="BLL0069 PROTEIN"/>
    <property type="match status" value="1"/>
</dbReference>
<dbReference type="Pfam" id="PF06114">
    <property type="entry name" value="Peptidase_M78"/>
    <property type="match status" value="1"/>
</dbReference>
<organism evidence="3 4">
    <name type="scientific">Haloferula chungangensis</name>
    <dbReference type="NCBI Taxonomy" id="1048331"/>
    <lineage>
        <taxon>Bacteria</taxon>
        <taxon>Pseudomonadati</taxon>
        <taxon>Verrucomicrobiota</taxon>
        <taxon>Verrucomicrobiia</taxon>
        <taxon>Verrucomicrobiales</taxon>
        <taxon>Verrucomicrobiaceae</taxon>
        <taxon>Haloferula</taxon>
    </lineage>
</organism>
<proteinExistence type="predicted"/>
<dbReference type="EMBL" id="JBHTBS010000019">
    <property type="protein sequence ID" value="MFC7339549.1"/>
    <property type="molecule type" value="Genomic_DNA"/>
</dbReference>
<evidence type="ECO:0000313" key="4">
    <source>
        <dbReference type="Proteomes" id="UP001596472"/>
    </source>
</evidence>
<dbReference type="InterPro" id="IPR052345">
    <property type="entry name" value="Rad_response_metalloprotease"/>
</dbReference>
<sequence length="296" mass="33123">MIERSRLKAIQRLAGTTLADNGLLTSLPVRPKEFAKRIGINVIPFHPPQRDISGCLMVAGNTFGIGYSKAIQSEGFQNFTVAHELGHYFIDDHPAAVLMDGKHLSRSGYISKDRYEREADAFAAALLMPWTLIEPIIKRAVPGFEAIKVLSEACESSLVASAIRYCEMTTECVAVIVSHRGAVEFMTASKFFKQLPGLDWLRKREQIPRGVPTHRLGTDMEWVSCCEVALEGSLLNQWFPDAAQQEVEEDVVGLGSYDRTLTVLVTDAAQEEDDDDNESGDDYIDRWKEGRFRPRK</sequence>
<accession>A0ABW2LCL4</accession>
<dbReference type="Proteomes" id="UP001596472">
    <property type="component" value="Unassembled WGS sequence"/>
</dbReference>
<evidence type="ECO:0000256" key="1">
    <source>
        <dbReference type="SAM" id="MobiDB-lite"/>
    </source>
</evidence>
<dbReference type="PANTHER" id="PTHR43236">
    <property type="entry name" value="ANTITOXIN HIGA1"/>
    <property type="match status" value="1"/>
</dbReference>
<evidence type="ECO:0000259" key="2">
    <source>
        <dbReference type="Pfam" id="PF06114"/>
    </source>
</evidence>